<evidence type="ECO:0000256" key="1">
    <source>
        <dbReference type="ARBA" id="ARBA00022737"/>
    </source>
</evidence>
<dbReference type="InterPro" id="IPR018247">
    <property type="entry name" value="EF_Hand_1_Ca_BS"/>
</dbReference>
<gene>
    <name evidence="4" type="ORF">NE237_018588</name>
</gene>
<dbReference type="PROSITE" id="PS00018">
    <property type="entry name" value="EF_HAND_1"/>
    <property type="match status" value="2"/>
</dbReference>
<evidence type="ECO:0000256" key="2">
    <source>
        <dbReference type="ARBA" id="ARBA00022837"/>
    </source>
</evidence>
<proteinExistence type="predicted"/>
<dbReference type="CDD" id="cd00051">
    <property type="entry name" value="EFh"/>
    <property type="match status" value="2"/>
</dbReference>
<feature type="domain" description="EF-hand" evidence="3">
    <location>
        <begin position="147"/>
        <end position="177"/>
    </location>
</feature>
<dbReference type="Gene3D" id="1.10.238.10">
    <property type="entry name" value="EF-hand"/>
    <property type="match status" value="2"/>
</dbReference>
<organism evidence="4 5">
    <name type="scientific">Protea cynaroides</name>
    <dbReference type="NCBI Taxonomy" id="273540"/>
    <lineage>
        <taxon>Eukaryota</taxon>
        <taxon>Viridiplantae</taxon>
        <taxon>Streptophyta</taxon>
        <taxon>Embryophyta</taxon>
        <taxon>Tracheophyta</taxon>
        <taxon>Spermatophyta</taxon>
        <taxon>Magnoliopsida</taxon>
        <taxon>Proteales</taxon>
        <taxon>Proteaceae</taxon>
        <taxon>Protea</taxon>
    </lineage>
</organism>
<dbReference type="PROSITE" id="PS50222">
    <property type="entry name" value="EF_HAND_2"/>
    <property type="match status" value="2"/>
</dbReference>
<dbReference type="SUPFAM" id="SSF47473">
    <property type="entry name" value="EF-hand"/>
    <property type="match status" value="1"/>
</dbReference>
<evidence type="ECO:0000313" key="5">
    <source>
        <dbReference type="Proteomes" id="UP001141806"/>
    </source>
</evidence>
<protein>
    <recommendedName>
        <fullName evidence="3">EF-hand domain-containing protein</fullName>
    </recommendedName>
</protein>
<dbReference type="OrthoDB" id="26525at2759"/>
<sequence length="177" mass="19401">MATAIASKPILSTCFSNKSIILSLHRLHHSQTHKLATAPKDELQEIFLYFDADGNGKISGSELRSYLASIGEFLSPEDAQAVINDLDAAGGDNLMLEFDDFVKLMEREGGDDDLKRAFEMFAGEKGGSGCITPERLQKIFGRLGHEVSIEECKGIVQVFDRDGDGVLGFPEFQQLMA</sequence>
<dbReference type="AlphaFoldDB" id="A0A9Q0KA93"/>
<dbReference type="SMART" id="SM00054">
    <property type="entry name" value="EFh"/>
    <property type="match status" value="3"/>
</dbReference>
<evidence type="ECO:0000259" key="3">
    <source>
        <dbReference type="PROSITE" id="PS50222"/>
    </source>
</evidence>
<feature type="domain" description="EF-hand" evidence="3">
    <location>
        <begin position="38"/>
        <end position="73"/>
    </location>
</feature>
<dbReference type="GO" id="GO:0005509">
    <property type="term" value="F:calcium ion binding"/>
    <property type="evidence" value="ECO:0007669"/>
    <property type="project" value="InterPro"/>
</dbReference>
<keyword evidence="2" id="KW-0106">Calcium</keyword>
<reference evidence="4" key="1">
    <citation type="journal article" date="2023" name="Plant J.">
        <title>The genome of the king protea, Protea cynaroides.</title>
        <authorList>
            <person name="Chang J."/>
            <person name="Duong T.A."/>
            <person name="Schoeman C."/>
            <person name="Ma X."/>
            <person name="Roodt D."/>
            <person name="Barker N."/>
            <person name="Li Z."/>
            <person name="Van de Peer Y."/>
            <person name="Mizrachi E."/>
        </authorList>
    </citation>
    <scope>NUCLEOTIDE SEQUENCE</scope>
    <source>
        <tissue evidence="4">Young leaves</tissue>
    </source>
</reference>
<keyword evidence="1" id="KW-0677">Repeat</keyword>
<evidence type="ECO:0000313" key="4">
    <source>
        <dbReference type="EMBL" id="KAJ4966739.1"/>
    </source>
</evidence>
<dbReference type="InterPro" id="IPR050145">
    <property type="entry name" value="Centrin_CML-like"/>
</dbReference>
<accession>A0A9Q0KA93</accession>
<dbReference type="InterPro" id="IPR011992">
    <property type="entry name" value="EF-hand-dom_pair"/>
</dbReference>
<comment type="caution">
    <text evidence="4">The sequence shown here is derived from an EMBL/GenBank/DDBJ whole genome shotgun (WGS) entry which is preliminary data.</text>
</comment>
<dbReference type="InterPro" id="IPR002048">
    <property type="entry name" value="EF_hand_dom"/>
</dbReference>
<dbReference type="Pfam" id="PF13499">
    <property type="entry name" value="EF-hand_7"/>
    <property type="match status" value="2"/>
</dbReference>
<keyword evidence="5" id="KW-1185">Reference proteome</keyword>
<name>A0A9Q0KA93_9MAGN</name>
<dbReference type="PANTHER" id="PTHR23050">
    <property type="entry name" value="CALCIUM BINDING PROTEIN"/>
    <property type="match status" value="1"/>
</dbReference>
<dbReference type="EMBL" id="JAMYWD010000007">
    <property type="protein sequence ID" value="KAJ4966739.1"/>
    <property type="molecule type" value="Genomic_DNA"/>
</dbReference>
<dbReference type="Proteomes" id="UP001141806">
    <property type="component" value="Unassembled WGS sequence"/>
</dbReference>